<dbReference type="PANTHER" id="PTHR21661">
    <property type="entry name" value="EPOXIDE HYDROLASE 1-RELATED"/>
    <property type="match status" value="1"/>
</dbReference>
<dbReference type="InterPro" id="IPR016292">
    <property type="entry name" value="Epoxide_hydrolase"/>
</dbReference>
<sequence length="396" mass="43329">MTTASTSRETAGTPREGVTPFEVHVTDEDLSDLRERLSRTRWPDQIPGSGWGYGTDRDYLRDLCGYWETTFDWRSVESRLNQWPQFVTTIDGQQVHAIHARSKEPSATPLLLLHGWPGSVMEFLSLIGPLTDPVANGGRAEDAFHVICPSLPGFAWSGPTTEPGWDAARITTAMLTLMDRFGYERFGVQGGDWGAVVATRIAAAAPERVIGLQLNFVVTAGPIPEDGDPTAEEQQLLAEMGAHLATGSGYVAIQSTRPQSLAYGLTDSPAGLAGWIVEKLHAWTDCGGDVETAISRDEILANLSAYWFTGTIGSSTRIYCESERSGNGGPLPEAVTVPTGCAMFPRELFRPSRRWADRHYSDIRRWTVMQRGGHFAALEQPDALLTEIRAFFAALA</sequence>
<comment type="caution">
    <text evidence="5">The sequence shown here is derived from an EMBL/GenBank/DDBJ whole genome shotgun (WGS) entry which is preliminary data.</text>
</comment>
<organism evidence="5 6">
    <name type="scientific">Pseudonocardia xishanensis</name>
    <dbReference type="NCBI Taxonomy" id="630995"/>
    <lineage>
        <taxon>Bacteria</taxon>
        <taxon>Bacillati</taxon>
        <taxon>Actinomycetota</taxon>
        <taxon>Actinomycetes</taxon>
        <taxon>Pseudonocardiales</taxon>
        <taxon>Pseudonocardiaceae</taxon>
        <taxon>Pseudonocardia</taxon>
    </lineage>
</organism>
<dbReference type="InterPro" id="IPR010497">
    <property type="entry name" value="Epoxide_hydro_N"/>
</dbReference>
<feature type="domain" description="Epoxide hydrolase N-terminal" evidence="4">
    <location>
        <begin position="18"/>
        <end position="123"/>
    </location>
</feature>
<keyword evidence="3 5" id="KW-0378">Hydrolase</keyword>
<name>A0ABP8S001_9PSEU</name>
<dbReference type="PANTHER" id="PTHR21661:SF35">
    <property type="entry name" value="EPOXIDE HYDROLASE"/>
    <property type="match status" value="1"/>
</dbReference>
<dbReference type="PRINTS" id="PR00412">
    <property type="entry name" value="EPOXHYDRLASE"/>
</dbReference>
<evidence type="ECO:0000259" key="4">
    <source>
        <dbReference type="Pfam" id="PF06441"/>
    </source>
</evidence>
<dbReference type="Pfam" id="PF06441">
    <property type="entry name" value="EHN"/>
    <property type="match status" value="1"/>
</dbReference>
<dbReference type="EMBL" id="BAABGT010000083">
    <property type="protein sequence ID" value="GAA4554480.1"/>
    <property type="molecule type" value="Genomic_DNA"/>
</dbReference>
<dbReference type="Proteomes" id="UP001501598">
    <property type="component" value="Unassembled WGS sequence"/>
</dbReference>
<dbReference type="Gene3D" id="3.40.50.1820">
    <property type="entry name" value="alpha/beta hydrolase"/>
    <property type="match status" value="1"/>
</dbReference>
<keyword evidence="2" id="KW-0058">Aromatic hydrocarbons catabolism</keyword>
<gene>
    <name evidence="5" type="ORF">GCM10023175_52480</name>
</gene>
<evidence type="ECO:0000313" key="6">
    <source>
        <dbReference type="Proteomes" id="UP001501598"/>
    </source>
</evidence>
<dbReference type="InterPro" id="IPR000639">
    <property type="entry name" value="Epox_hydrolase-like"/>
</dbReference>
<protein>
    <submittedName>
        <fullName evidence="5">Epoxide hydrolase</fullName>
    </submittedName>
</protein>
<dbReference type="PIRSF" id="PIRSF001112">
    <property type="entry name" value="Epoxide_hydrolase"/>
    <property type="match status" value="1"/>
</dbReference>
<dbReference type="GO" id="GO:0016787">
    <property type="term" value="F:hydrolase activity"/>
    <property type="evidence" value="ECO:0007669"/>
    <property type="project" value="UniProtKB-KW"/>
</dbReference>
<dbReference type="RefSeq" id="WP_345424090.1">
    <property type="nucleotide sequence ID" value="NZ_BAABGT010000083.1"/>
</dbReference>
<evidence type="ECO:0000256" key="2">
    <source>
        <dbReference type="ARBA" id="ARBA00022797"/>
    </source>
</evidence>
<evidence type="ECO:0000256" key="1">
    <source>
        <dbReference type="ARBA" id="ARBA00010088"/>
    </source>
</evidence>
<accession>A0ABP8S001</accession>
<reference evidence="6" key="1">
    <citation type="journal article" date="2019" name="Int. J. Syst. Evol. Microbiol.">
        <title>The Global Catalogue of Microorganisms (GCM) 10K type strain sequencing project: providing services to taxonomists for standard genome sequencing and annotation.</title>
        <authorList>
            <consortium name="The Broad Institute Genomics Platform"/>
            <consortium name="The Broad Institute Genome Sequencing Center for Infectious Disease"/>
            <person name="Wu L."/>
            <person name="Ma J."/>
        </authorList>
    </citation>
    <scope>NUCLEOTIDE SEQUENCE [LARGE SCALE GENOMIC DNA]</scope>
    <source>
        <strain evidence="6">JCM 17906</strain>
    </source>
</reference>
<evidence type="ECO:0000313" key="5">
    <source>
        <dbReference type="EMBL" id="GAA4554480.1"/>
    </source>
</evidence>
<proteinExistence type="inferred from homology"/>
<keyword evidence="6" id="KW-1185">Reference proteome</keyword>
<dbReference type="InterPro" id="IPR029058">
    <property type="entry name" value="AB_hydrolase_fold"/>
</dbReference>
<dbReference type="SUPFAM" id="SSF53474">
    <property type="entry name" value="alpha/beta-Hydrolases"/>
    <property type="match status" value="1"/>
</dbReference>
<comment type="similarity">
    <text evidence="1">Belongs to the peptidase S33 family.</text>
</comment>
<evidence type="ECO:0000256" key="3">
    <source>
        <dbReference type="ARBA" id="ARBA00022801"/>
    </source>
</evidence>